<keyword evidence="2" id="KW-0732">Signal</keyword>
<feature type="compositionally biased region" description="Basic and acidic residues" evidence="1">
    <location>
        <begin position="172"/>
        <end position="204"/>
    </location>
</feature>
<proteinExistence type="predicted"/>
<comment type="caution">
    <text evidence="3">The sequence shown here is derived from an EMBL/GenBank/DDBJ whole genome shotgun (WGS) entry which is preliminary data.</text>
</comment>
<dbReference type="RefSeq" id="WP_119112067.1">
    <property type="nucleotide sequence ID" value="NZ_CBCSEO010000006.1"/>
</dbReference>
<evidence type="ECO:0000313" key="4">
    <source>
        <dbReference type="Proteomes" id="UP000265816"/>
    </source>
</evidence>
<feature type="region of interest" description="Disordered" evidence="1">
    <location>
        <begin position="170"/>
        <end position="226"/>
    </location>
</feature>
<dbReference type="Pfam" id="PF09551">
    <property type="entry name" value="Spore_II_R"/>
    <property type="match status" value="1"/>
</dbReference>
<protein>
    <submittedName>
        <fullName evidence="3">Stage II sporulation protein R</fullName>
    </submittedName>
</protein>
<feature type="signal peptide" evidence="2">
    <location>
        <begin position="1"/>
        <end position="30"/>
    </location>
</feature>
<dbReference type="OrthoDB" id="9793324at2"/>
<gene>
    <name evidence="3" type="primary">spoIIR</name>
    <name evidence="3" type="ORF">D1970_06475</name>
</gene>
<dbReference type="Proteomes" id="UP000265816">
    <property type="component" value="Unassembled WGS sequence"/>
</dbReference>
<accession>A0A398BDJ4</accession>
<feature type="region of interest" description="Disordered" evidence="1">
    <location>
        <begin position="254"/>
        <end position="324"/>
    </location>
</feature>
<feature type="chain" id="PRO_5017424678" evidence="2">
    <location>
        <begin position="31"/>
        <end position="344"/>
    </location>
</feature>
<reference evidence="3 4" key="1">
    <citation type="submission" date="2018-08" db="EMBL/GenBank/DDBJ databases">
        <title>Bacillus jemisoniae sp. nov., Bacillus chryseoplanitiae sp. nov., Bacillus resnikiae sp. nov., and Bacillus frankliniae sp. nov., isolated from Viking spacecraft and associated surfaces.</title>
        <authorList>
            <person name="Seuylemezian A."/>
            <person name="Vaishampayan P."/>
        </authorList>
    </citation>
    <scope>NUCLEOTIDE SEQUENCE [LARGE SCALE GENOMIC DNA]</scope>
    <source>
        <strain evidence="3 4">JJ-247</strain>
    </source>
</reference>
<evidence type="ECO:0000256" key="1">
    <source>
        <dbReference type="SAM" id="MobiDB-lite"/>
    </source>
</evidence>
<organism evidence="3 4">
    <name type="scientific">Mesobacillus zeae</name>
    <dbReference type="NCBI Taxonomy" id="1917180"/>
    <lineage>
        <taxon>Bacteria</taxon>
        <taxon>Bacillati</taxon>
        <taxon>Bacillota</taxon>
        <taxon>Bacilli</taxon>
        <taxon>Bacillales</taxon>
        <taxon>Bacillaceae</taxon>
        <taxon>Mesobacillus</taxon>
    </lineage>
</organism>
<dbReference type="InterPro" id="IPR014202">
    <property type="entry name" value="Spore_II_R"/>
</dbReference>
<sequence length="344" mass="38048">MKKKWLATFYLILLCAATILSLYTPQTTDAKEEIVIPHEAIRLRILADSDADADQNLKRKVRDRVNQEITLWVEDLTSLKDARKVIQSRLPEIQQIAEEVVASEQMTQSVNVEFGRVKFPTKLYGQFLYPAGEYEAILITLGKGEGANWWCVLYPPLCFLDFSNGEATSPGFEDKKGKVADKDKKDKEKQKSAPDKDQPQKPGEELQAAKTADVQPEQMGAPAQVNVTEETAAIEEVKEATAEAAPPTAVPIQEAAAAEANADPVTETTATESDSEDLKSVDEASGGNDTASVNKVPAKNFEEEEPVETAKVKKEKSKPPVYEAGEEEVEVRFFVVDIWNKLFD</sequence>
<dbReference type="AlphaFoldDB" id="A0A398BDJ4"/>
<evidence type="ECO:0000256" key="2">
    <source>
        <dbReference type="SAM" id="SignalP"/>
    </source>
</evidence>
<keyword evidence="4" id="KW-1185">Reference proteome</keyword>
<dbReference type="EMBL" id="QWVT01000011">
    <property type="protein sequence ID" value="RID86888.1"/>
    <property type="molecule type" value="Genomic_DNA"/>
</dbReference>
<feature type="compositionally biased region" description="Low complexity" evidence="1">
    <location>
        <begin position="254"/>
        <end position="272"/>
    </location>
</feature>
<dbReference type="NCBIfam" id="TIGR02837">
    <property type="entry name" value="spore_II_R"/>
    <property type="match status" value="1"/>
</dbReference>
<evidence type="ECO:0000313" key="3">
    <source>
        <dbReference type="EMBL" id="RID86888.1"/>
    </source>
</evidence>
<name>A0A398BDJ4_9BACI</name>